<proteinExistence type="predicted"/>
<keyword evidence="2" id="KW-1185">Reference proteome</keyword>
<dbReference type="AlphaFoldDB" id="M9LB40"/>
<evidence type="ECO:0000313" key="2">
    <source>
        <dbReference type="Proteomes" id="UP000029453"/>
    </source>
</evidence>
<dbReference type="Proteomes" id="UP000029453">
    <property type="component" value="Unassembled WGS sequence"/>
</dbReference>
<sequence>MDSWSNQACFGYVILAAEQAGFNWEQIKALTKIMYRIHDEVSVVEAAEHYRKSEY</sequence>
<gene>
    <name evidence="1" type="ORF">PPOP_2365</name>
</gene>
<evidence type="ECO:0000313" key="1">
    <source>
        <dbReference type="EMBL" id="GAC43002.1"/>
    </source>
</evidence>
<name>M9LB40_PAEPP</name>
<dbReference type="RefSeq" id="WP_006286523.1">
    <property type="nucleotide sequence ID" value="NZ_BALG01000163.1"/>
</dbReference>
<reference evidence="1 2" key="1">
    <citation type="submission" date="2012-10" db="EMBL/GenBank/DDBJ databases">
        <title>Draft Genome Sequence of Paenibacillus popilliae ATCC 14706T.</title>
        <authorList>
            <person name="Iiyama K."/>
            <person name="Mori K."/>
            <person name="Mon H."/>
            <person name="Chieda Y."/>
            <person name="Lee J.M."/>
            <person name="Kusakabe T."/>
            <person name="Tashiro K."/>
            <person name="Asano S."/>
            <person name="Yasunaga-Aoki C."/>
            <person name="Shimizu S."/>
        </authorList>
    </citation>
    <scope>NUCLEOTIDE SEQUENCE [LARGE SCALE GENOMIC DNA]</scope>
    <source>
        <strain evidence="1 2">ATCC 14706</strain>
    </source>
</reference>
<protein>
    <submittedName>
        <fullName evidence="1">Uncharacterized protein</fullName>
    </submittedName>
</protein>
<comment type="caution">
    <text evidence="1">The sequence shown here is derived from an EMBL/GenBank/DDBJ whole genome shotgun (WGS) entry which is preliminary data.</text>
</comment>
<dbReference type="EMBL" id="BALG01000163">
    <property type="protein sequence ID" value="GAC43002.1"/>
    <property type="molecule type" value="Genomic_DNA"/>
</dbReference>
<accession>M9LB40</accession>
<organism evidence="1 2">
    <name type="scientific">Paenibacillus popilliae ATCC 14706</name>
    <dbReference type="NCBI Taxonomy" id="1212764"/>
    <lineage>
        <taxon>Bacteria</taxon>
        <taxon>Bacillati</taxon>
        <taxon>Bacillota</taxon>
        <taxon>Bacilli</taxon>
        <taxon>Bacillales</taxon>
        <taxon>Paenibacillaceae</taxon>
        <taxon>Paenibacillus</taxon>
    </lineage>
</organism>